<dbReference type="FunFam" id="3.40.532.10:FF:000006">
    <property type="entry name" value="Ubiquitin carboxyl-terminal hydrolase"/>
    <property type="match status" value="1"/>
</dbReference>
<sequence>MAEKRWIPLEANPDVINEYIDNLGFPTLMYKFIDVISCDDWCTDMLPKPVLGFLFLYKITQRSKDAVKTRAELSTDISPNIYYMKQTISNACGTIGLMHILANAVLSEGIPLKEQSFLEKFINGTLEMDFDQRGKELEYGEGSEIIEIAHRSAASSGQSRVPNENERISLHFTAIVPKDWGVYELDGRAGKPIFHGNYDDFARDACQNVIKRHFFEVDPYDNSYTILALVANTDF</sequence>
<keyword evidence="11" id="KW-1185">Reference proteome</keyword>
<keyword evidence="5 7" id="KW-0378">Hydrolase</keyword>
<dbReference type="Gene3D" id="3.40.532.10">
    <property type="entry name" value="Peptidase C12, ubiquitin carboxyl-terminal hydrolase"/>
    <property type="match status" value="1"/>
</dbReference>
<dbReference type="PANTHER" id="PTHR10589:SF17">
    <property type="entry name" value="UBIQUITIN CARBOXYL-TERMINAL HYDROLASE"/>
    <property type="match status" value="1"/>
</dbReference>
<dbReference type="AlphaFoldDB" id="A0A1R2BQ49"/>
<dbReference type="OrthoDB" id="427186at2759"/>
<dbReference type="Proteomes" id="UP000187209">
    <property type="component" value="Unassembled WGS sequence"/>
</dbReference>
<keyword evidence="4 7" id="KW-0833">Ubl conjugation pathway</keyword>
<dbReference type="GO" id="GO:0005737">
    <property type="term" value="C:cytoplasm"/>
    <property type="evidence" value="ECO:0007669"/>
    <property type="project" value="TreeGrafter"/>
</dbReference>
<comment type="catalytic activity">
    <reaction evidence="1 7 8">
        <text>Thiol-dependent hydrolysis of ester, thioester, amide, peptide and isopeptide bonds formed by the C-terminal Gly of ubiquitin (a 76-residue protein attached to proteins as an intracellular targeting signal).</text>
        <dbReference type="EC" id="3.4.19.12"/>
    </reaction>
</comment>
<evidence type="ECO:0000256" key="4">
    <source>
        <dbReference type="ARBA" id="ARBA00022786"/>
    </source>
</evidence>
<evidence type="ECO:0000256" key="7">
    <source>
        <dbReference type="PROSITE-ProRule" id="PRU01393"/>
    </source>
</evidence>
<dbReference type="EMBL" id="MPUH01000496">
    <property type="protein sequence ID" value="OMJ78933.1"/>
    <property type="molecule type" value="Genomic_DNA"/>
</dbReference>
<evidence type="ECO:0000256" key="2">
    <source>
        <dbReference type="ARBA" id="ARBA00009326"/>
    </source>
</evidence>
<keyword evidence="6 7" id="KW-0788">Thiol protease</keyword>
<evidence type="ECO:0000256" key="8">
    <source>
        <dbReference type="RuleBase" id="RU361215"/>
    </source>
</evidence>
<evidence type="ECO:0000313" key="11">
    <source>
        <dbReference type="Proteomes" id="UP000187209"/>
    </source>
</evidence>
<dbReference type="PROSITE" id="PS52048">
    <property type="entry name" value="UCH_DOMAIN"/>
    <property type="match status" value="1"/>
</dbReference>
<dbReference type="SUPFAM" id="SSF54001">
    <property type="entry name" value="Cysteine proteinases"/>
    <property type="match status" value="1"/>
</dbReference>
<dbReference type="InterPro" id="IPR036959">
    <property type="entry name" value="Peptidase_C12_UCH_sf"/>
</dbReference>
<gene>
    <name evidence="10" type="ORF">SteCoe_21153</name>
</gene>
<evidence type="ECO:0000256" key="6">
    <source>
        <dbReference type="ARBA" id="ARBA00022807"/>
    </source>
</evidence>
<feature type="site" description="Important for enzyme activity" evidence="7">
    <location>
        <position position="186"/>
    </location>
</feature>
<feature type="site" description="Transition state stabilizer" evidence="7">
    <location>
        <position position="86"/>
    </location>
</feature>
<evidence type="ECO:0000313" key="10">
    <source>
        <dbReference type="EMBL" id="OMJ78933.1"/>
    </source>
</evidence>
<protein>
    <recommendedName>
        <fullName evidence="8">Ubiquitin carboxyl-terminal hydrolase</fullName>
        <ecNumber evidence="8">3.4.19.12</ecNumber>
    </recommendedName>
</protein>
<organism evidence="10 11">
    <name type="scientific">Stentor coeruleus</name>
    <dbReference type="NCBI Taxonomy" id="5963"/>
    <lineage>
        <taxon>Eukaryota</taxon>
        <taxon>Sar</taxon>
        <taxon>Alveolata</taxon>
        <taxon>Ciliophora</taxon>
        <taxon>Postciliodesmatophora</taxon>
        <taxon>Heterotrichea</taxon>
        <taxon>Heterotrichida</taxon>
        <taxon>Stentoridae</taxon>
        <taxon>Stentor</taxon>
    </lineage>
</organism>
<name>A0A1R2BQ49_9CILI</name>
<feature type="active site" description="Proton donor" evidence="7">
    <location>
        <position position="171"/>
    </location>
</feature>
<evidence type="ECO:0000256" key="5">
    <source>
        <dbReference type="ARBA" id="ARBA00022801"/>
    </source>
</evidence>
<dbReference type="PRINTS" id="PR00707">
    <property type="entry name" value="UBCTHYDRLASE"/>
</dbReference>
<comment type="caution">
    <text evidence="10">The sequence shown here is derived from an EMBL/GenBank/DDBJ whole genome shotgun (WGS) entry which is preliminary data.</text>
</comment>
<dbReference type="PANTHER" id="PTHR10589">
    <property type="entry name" value="UBIQUITIN CARBOXYL-TERMINAL HYDROLASE"/>
    <property type="match status" value="1"/>
</dbReference>
<keyword evidence="3 7" id="KW-0645">Protease</keyword>
<dbReference type="InterPro" id="IPR001578">
    <property type="entry name" value="Peptidase_C12_UCH"/>
</dbReference>
<dbReference type="GO" id="GO:0006511">
    <property type="term" value="P:ubiquitin-dependent protein catabolic process"/>
    <property type="evidence" value="ECO:0007669"/>
    <property type="project" value="UniProtKB-UniRule"/>
</dbReference>
<dbReference type="Pfam" id="PF01088">
    <property type="entry name" value="Peptidase_C12"/>
    <property type="match status" value="1"/>
</dbReference>
<evidence type="ECO:0000256" key="1">
    <source>
        <dbReference type="ARBA" id="ARBA00000707"/>
    </source>
</evidence>
<reference evidence="10 11" key="1">
    <citation type="submission" date="2016-11" db="EMBL/GenBank/DDBJ databases">
        <title>The macronuclear genome of Stentor coeruleus: a giant cell with tiny introns.</title>
        <authorList>
            <person name="Slabodnick M."/>
            <person name="Ruby J.G."/>
            <person name="Reiff S.B."/>
            <person name="Swart E.C."/>
            <person name="Gosai S."/>
            <person name="Prabakaran S."/>
            <person name="Witkowska E."/>
            <person name="Larue G.E."/>
            <person name="Fisher S."/>
            <person name="Freeman R.M."/>
            <person name="Gunawardena J."/>
            <person name="Chu W."/>
            <person name="Stover N.A."/>
            <person name="Gregory B.D."/>
            <person name="Nowacki M."/>
            <person name="Derisi J."/>
            <person name="Roy S.W."/>
            <person name="Marshall W.F."/>
            <person name="Sood P."/>
        </authorList>
    </citation>
    <scope>NUCLEOTIDE SEQUENCE [LARGE SCALE GENOMIC DNA]</scope>
    <source>
        <strain evidence="10">WM001</strain>
    </source>
</reference>
<comment type="similarity">
    <text evidence="2 7 8">Belongs to the peptidase C12 family.</text>
</comment>
<evidence type="ECO:0000256" key="3">
    <source>
        <dbReference type="ARBA" id="ARBA00022670"/>
    </source>
</evidence>
<feature type="domain" description="UCH catalytic" evidence="9">
    <location>
        <begin position="5"/>
        <end position="231"/>
    </location>
</feature>
<feature type="active site" description="Nucleophile" evidence="7">
    <location>
        <position position="92"/>
    </location>
</feature>
<dbReference type="GO" id="GO:0004843">
    <property type="term" value="F:cysteine-type deubiquitinase activity"/>
    <property type="evidence" value="ECO:0007669"/>
    <property type="project" value="UniProtKB-UniRule"/>
</dbReference>
<dbReference type="EC" id="3.4.19.12" evidence="8"/>
<evidence type="ECO:0000259" key="9">
    <source>
        <dbReference type="PROSITE" id="PS52048"/>
    </source>
</evidence>
<accession>A0A1R2BQ49</accession>
<dbReference type="GO" id="GO:0016579">
    <property type="term" value="P:protein deubiquitination"/>
    <property type="evidence" value="ECO:0007669"/>
    <property type="project" value="TreeGrafter"/>
</dbReference>
<proteinExistence type="inferred from homology"/>
<dbReference type="InterPro" id="IPR038765">
    <property type="entry name" value="Papain-like_cys_pep_sf"/>
</dbReference>